<accession>A0AAE1U0U8</accession>
<protein>
    <submittedName>
        <fullName evidence="1">Uncharacterized protein</fullName>
    </submittedName>
</protein>
<comment type="caution">
    <text evidence="1">The sequence shown here is derived from an EMBL/GenBank/DDBJ whole genome shotgun (WGS) entry which is preliminary data.</text>
</comment>
<dbReference type="Proteomes" id="UP001292094">
    <property type="component" value="Unassembled WGS sequence"/>
</dbReference>
<dbReference type="AlphaFoldDB" id="A0AAE1U0U8"/>
<evidence type="ECO:0000313" key="1">
    <source>
        <dbReference type="EMBL" id="KAK4305342.1"/>
    </source>
</evidence>
<gene>
    <name evidence="1" type="ORF">Pmani_022755</name>
</gene>
<sequence length="96" mass="10652">MPRVGGWMVVEMDGIDVGSNKIGYAGVGPSRVHIQLPTTSTHRSWLAYLNEIGEYDCVDAKKANAALPLNRRERRPFVGKSKEEINVLVRVNVSET</sequence>
<dbReference type="EMBL" id="JAWZYT010002284">
    <property type="protein sequence ID" value="KAK4305342.1"/>
    <property type="molecule type" value="Genomic_DNA"/>
</dbReference>
<keyword evidence="2" id="KW-1185">Reference proteome</keyword>
<reference evidence="1" key="1">
    <citation type="submission" date="2023-11" db="EMBL/GenBank/DDBJ databases">
        <title>Genome assemblies of two species of porcelain crab, Petrolisthes cinctipes and Petrolisthes manimaculis (Anomura: Porcellanidae).</title>
        <authorList>
            <person name="Angst P."/>
        </authorList>
    </citation>
    <scope>NUCLEOTIDE SEQUENCE</scope>
    <source>
        <strain evidence="1">PB745_02</strain>
        <tissue evidence="1">Gill</tissue>
    </source>
</reference>
<name>A0AAE1U0U8_9EUCA</name>
<proteinExistence type="predicted"/>
<evidence type="ECO:0000313" key="2">
    <source>
        <dbReference type="Proteomes" id="UP001292094"/>
    </source>
</evidence>
<organism evidence="1 2">
    <name type="scientific">Petrolisthes manimaculis</name>
    <dbReference type="NCBI Taxonomy" id="1843537"/>
    <lineage>
        <taxon>Eukaryota</taxon>
        <taxon>Metazoa</taxon>
        <taxon>Ecdysozoa</taxon>
        <taxon>Arthropoda</taxon>
        <taxon>Crustacea</taxon>
        <taxon>Multicrustacea</taxon>
        <taxon>Malacostraca</taxon>
        <taxon>Eumalacostraca</taxon>
        <taxon>Eucarida</taxon>
        <taxon>Decapoda</taxon>
        <taxon>Pleocyemata</taxon>
        <taxon>Anomura</taxon>
        <taxon>Galatheoidea</taxon>
        <taxon>Porcellanidae</taxon>
        <taxon>Petrolisthes</taxon>
    </lineage>
</organism>